<reference evidence="2" key="1">
    <citation type="submission" date="2023-07" db="EMBL/GenBank/DDBJ databases">
        <title>Chryseobacterium sp. GMJ5 Genome sequencing and assembly.</title>
        <authorList>
            <person name="Jung Y."/>
        </authorList>
    </citation>
    <scope>NUCLEOTIDE SEQUENCE [LARGE SCALE GENOMIC DNA]</scope>
    <source>
        <strain evidence="2">GMJ5</strain>
    </source>
</reference>
<dbReference type="Proteomes" id="UP001208114">
    <property type="component" value="Unassembled WGS sequence"/>
</dbReference>
<dbReference type="EMBL" id="JAOTEN010000002">
    <property type="protein sequence ID" value="MCU7614293.1"/>
    <property type="molecule type" value="Genomic_DNA"/>
</dbReference>
<dbReference type="RefSeq" id="WP_262990189.1">
    <property type="nucleotide sequence ID" value="NZ_JAOTEN010000002.1"/>
</dbReference>
<accession>A0ABT2VWB1</accession>
<evidence type="ECO:0000313" key="2">
    <source>
        <dbReference type="Proteomes" id="UP001208114"/>
    </source>
</evidence>
<comment type="caution">
    <text evidence="1">The sequence shown here is derived from an EMBL/GenBank/DDBJ whole genome shotgun (WGS) entry which is preliminary data.</text>
</comment>
<sequence length="73" mass="8439">MKNYLLISITILAALTTGFLFGRYTSDSGRYIFKYNGVESSLFDTKNGDVYLYQGEEMVVINYKNIHNEIKKK</sequence>
<name>A0ABT2VWB1_9FLAO</name>
<gene>
    <name evidence="1" type="ORF">N0B16_07575</name>
</gene>
<organism evidence="1 2">
    <name type="scientific">Chryseobacterium gilvum</name>
    <dbReference type="NCBI Taxonomy" id="2976534"/>
    <lineage>
        <taxon>Bacteria</taxon>
        <taxon>Pseudomonadati</taxon>
        <taxon>Bacteroidota</taxon>
        <taxon>Flavobacteriia</taxon>
        <taxon>Flavobacteriales</taxon>
        <taxon>Weeksellaceae</taxon>
        <taxon>Chryseobacterium group</taxon>
        <taxon>Chryseobacterium</taxon>
    </lineage>
</organism>
<protein>
    <submittedName>
        <fullName evidence="1">Uncharacterized protein</fullName>
    </submittedName>
</protein>
<keyword evidence="2" id="KW-1185">Reference proteome</keyword>
<evidence type="ECO:0000313" key="1">
    <source>
        <dbReference type="EMBL" id="MCU7614293.1"/>
    </source>
</evidence>
<proteinExistence type="predicted"/>